<organism evidence="1 2">
    <name type="scientific">Gossypium raimondii</name>
    <name type="common">Peruvian cotton</name>
    <name type="synonym">Gossypium klotzschianum subsp. raimondii</name>
    <dbReference type="NCBI Taxonomy" id="29730"/>
    <lineage>
        <taxon>Eukaryota</taxon>
        <taxon>Viridiplantae</taxon>
        <taxon>Streptophyta</taxon>
        <taxon>Embryophyta</taxon>
        <taxon>Tracheophyta</taxon>
        <taxon>Spermatophyta</taxon>
        <taxon>Magnoliopsida</taxon>
        <taxon>eudicotyledons</taxon>
        <taxon>Gunneridae</taxon>
        <taxon>Pentapetalae</taxon>
        <taxon>rosids</taxon>
        <taxon>malvids</taxon>
        <taxon>Malvales</taxon>
        <taxon>Malvaceae</taxon>
        <taxon>Malvoideae</taxon>
        <taxon>Gossypium</taxon>
    </lineage>
</organism>
<dbReference type="EMBL" id="CM001741">
    <property type="protein sequence ID" value="KJB16376.1"/>
    <property type="molecule type" value="Genomic_DNA"/>
</dbReference>
<proteinExistence type="predicted"/>
<gene>
    <name evidence="1" type="ORF">B456_002G226900</name>
</gene>
<keyword evidence="2" id="KW-1185">Reference proteome</keyword>
<evidence type="ECO:0000313" key="1">
    <source>
        <dbReference type="EMBL" id="KJB16376.1"/>
    </source>
</evidence>
<name>A0A0D2QHD9_GOSRA</name>
<dbReference type="Proteomes" id="UP000032304">
    <property type="component" value="Chromosome 2"/>
</dbReference>
<dbReference type="AlphaFoldDB" id="A0A0D2QHD9"/>
<evidence type="ECO:0000313" key="2">
    <source>
        <dbReference type="Proteomes" id="UP000032304"/>
    </source>
</evidence>
<accession>A0A0D2QHD9</accession>
<reference evidence="1 2" key="1">
    <citation type="journal article" date="2012" name="Nature">
        <title>Repeated polyploidization of Gossypium genomes and the evolution of spinnable cotton fibres.</title>
        <authorList>
            <person name="Paterson A.H."/>
            <person name="Wendel J.F."/>
            <person name="Gundlach H."/>
            <person name="Guo H."/>
            <person name="Jenkins J."/>
            <person name="Jin D."/>
            <person name="Llewellyn D."/>
            <person name="Showmaker K.C."/>
            <person name="Shu S."/>
            <person name="Udall J."/>
            <person name="Yoo M.J."/>
            <person name="Byers R."/>
            <person name="Chen W."/>
            <person name="Doron-Faigenboim A."/>
            <person name="Duke M.V."/>
            <person name="Gong L."/>
            <person name="Grimwood J."/>
            <person name="Grover C."/>
            <person name="Grupp K."/>
            <person name="Hu G."/>
            <person name="Lee T.H."/>
            <person name="Li J."/>
            <person name="Lin L."/>
            <person name="Liu T."/>
            <person name="Marler B.S."/>
            <person name="Page J.T."/>
            <person name="Roberts A.W."/>
            <person name="Romanel E."/>
            <person name="Sanders W.S."/>
            <person name="Szadkowski E."/>
            <person name="Tan X."/>
            <person name="Tang H."/>
            <person name="Xu C."/>
            <person name="Wang J."/>
            <person name="Wang Z."/>
            <person name="Zhang D."/>
            <person name="Zhang L."/>
            <person name="Ashrafi H."/>
            <person name="Bedon F."/>
            <person name="Bowers J.E."/>
            <person name="Brubaker C.L."/>
            <person name="Chee P.W."/>
            <person name="Das S."/>
            <person name="Gingle A.R."/>
            <person name="Haigler C.H."/>
            <person name="Harker D."/>
            <person name="Hoffmann L.V."/>
            <person name="Hovav R."/>
            <person name="Jones D.C."/>
            <person name="Lemke C."/>
            <person name="Mansoor S."/>
            <person name="ur Rahman M."/>
            <person name="Rainville L.N."/>
            <person name="Rambani A."/>
            <person name="Reddy U.K."/>
            <person name="Rong J.K."/>
            <person name="Saranga Y."/>
            <person name="Scheffler B.E."/>
            <person name="Scheffler J.A."/>
            <person name="Stelly D.M."/>
            <person name="Triplett B.A."/>
            <person name="Van Deynze A."/>
            <person name="Vaslin M.F."/>
            <person name="Waghmare V.N."/>
            <person name="Walford S.A."/>
            <person name="Wright R.J."/>
            <person name="Zaki E.A."/>
            <person name="Zhang T."/>
            <person name="Dennis E.S."/>
            <person name="Mayer K.F."/>
            <person name="Peterson D.G."/>
            <person name="Rokhsar D.S."/>
            <person name="Wang X."/>
            <person name="Schmutz J."/>
        </authorList>
    </citation>
    <scope>NUCLEOTIDE SEQUENCE [LARGE SCALE GENOMIC DNA]</scope>
</reference>
<dbReference type="Gramene" id="KJB16376">
    <property type="protein sequence ID" value="KJB16376"/>
    <property type="gene ID" value="B456_002G226900"/>
</dbReference>
<sequence>MRLIYFWLFSFSYSQLFSSLCSACLLLHTASHFACLWQILTLPFQHLLLQKPSAHHYHHYQMYLLAFHHLQLIARVGHYPVVRKYPTDLYNTISSSYSIY</sequence>
<protein>
    <submittedName>
        <fullName evidence="1">Uncharacterized protein</fullName>
    </submittedName>
</protein>